<dbReference type="RefSeq" id="WP_407349832.1">
    <property type="nucleotide sequence ID" value="NZ_CP136864.1"/>
</dbReference>
<feature type="compositionally biased region" description="Basic and acidic residues" evidence="5">
    <location>
        <begin position="7"/>
        <end position="16"/>
    </location>
</feature>
<organism evidence="7 8">
    <name type="scientific">Congregibacter variabilis</name>
    <dbReference type="NCBI Taxonomy" id="3081200"/>
    <lineage>
        <taxon>Bacteria</taxon>
        <taxon>Pseudomonadati</taxon>
        <taxon>Pseudomonadota</taxon>
        <taxon>Gammaproteobacteria</taxon>
        <taxon>Cellvibrionales</taxon>
        <taxon>Halieaceae</taxon>
        <taxon>Congregibacter</taxon>
    </lineage>
</organism>
<accession>A0ABZ0I6Q5</accession>
<dbReference type="EMBL" id="CP136864">
    <property type="protein sequence ID" value="WOJ95197.1"/>
    <property type="molecule type" value="Genomic_DNA"/>
</dbReference>
<name>A0ABZ0I6Q5_9GAMM</name>
<keyword evidence="3 6" id="KW-1133">Transmembrane helix</keyword>
<evidence type="ECO:0000256" key="3">
    <source>
        <dbReference type="ARBA" id="ARBA00022989"/>
    </source>
</evidence>
<sequence>MRWKGNRRSDNIDDRRGRRIQRSGGSQRSMVPLIMQLSRSRGGWMVIVIAAGLMFFTGTDLKTLLGLMGNEAPPSASVPVEQSAQEAQTVDFMATVLADTEDTWAVLLAKGPNPYVEPKLVLYRDSTRSACGLGQSAMGPFYCPADKKIYLDLSFFEELSRRYGAPGDFAQAYVLAHEVGHHVQTLLGISARTHAARQRASEVEANRLSVRQELQADCFAGLWANHADRARQILETGDVEEALAAATAIGDDTLQRQAQGRVTPDSFTHGSAEQRLRWFMVGLEQGSLNSCDTFNATVL</sequence>
<evidence type="ECO:0000313" key="7">
    <source>
        <dbReference type="EMBL" id="WOJ95197.1"/>
    </source>
</evidence>
<dbReference type="PANTHER" id="PTHR30168">
    <property type="entry name" value="PUTATIVE MEMBRANE PROTEIN YPFJ"/>
    <property type="match status" value="1"/>
</dbReference>
<keyword evidence="8" id="KW-1185">Reference proteome</keyword>
<evidence type="ECO:0000256" key="2">
    <source>
        <dbReference type="ARBA" id="ARBA00022692"/>
    </source>
</evidence>
<evidence type="ECO:0000313" key="8">
    <source>
        <dbReference type="Proteomes" id="UP001626537"/>
    </source>
</evidence>
<comment type="subcellular location">
    <subcellularLocation>
        <location evidence="1">Membrane</location>
        <topology evidence="1">Single-pass membrane protein</topology>
    </subcellularLocation>
</comment>
<evidence type="ECO:0000256" key="1">
    <source>
        <dbReference type="ARBA" id="ARBA00004167"/>
    </source>
</evidence>
<evidence type="ECO:0000256" key="5">
    <source>
        <dbReference type="SAM" id="MobiDB-lite"/>
    </source>
</evidence>
<dbReference type="InterPro" id="IPR007343">
    <property type="entry name" value="Uncharacterised_pept_Zn_put"/>
</dbReference>
<protein>
    <submittedName>
        <fullName evidence="7">Neutral zinc metallopeptidase</fullName>
    </submittedName>
</protein>
<dbReference type="Proteomes" id="UP001626537">
    <property type="component" value="Chromosome"/>
</dbReference>
<evidence type="ECO:0000256" key="6">
    <source>
        <dbReference type="SAM" id="Phobius"/>
    </source>
</evidence>
<keyword evidence="2 6" id="KW-0812">Transmembrane</keyword>
<dbReference type="Pfam" id="PF04228">
    <property type="entry name" value="Zn_peptidase"/>
    <property type="match status" value="1"/>
</dbReference>
<feature type="transmembrane region" description="Helical" evidence="6">
    <location>
        <begin position="42"/>
        <end position="59"/>
    </location>
</feature>
<dbReference type="PANTHER" id="PTHR30168:SF0">
    <property type="entry name" value="INNER MEMBRANE PROTEIN"/>
    <property type="match status" value="1"/>
</dbReference>
<evidence type="ECO:0000256" key="4">
    <source>
        <dbReference type="ARBA" id="ARBA00023136"/>
    </source>
</evidence>
<gene>
    <name evidence="7" type="ORF">R0135_08485</name>
</gene>
<feature type="region of interest" description="Disordered" evidence="5">
    <location>
        <begin position="1"/>
        <end position="27"/>
    </location>
</feature>
<reference evidence="7 8" key="1">
    <citation type="submission" date="2023-10" db="EMBL/GenBank/DDBJ databases">
        <title>Two novel species belonging to the OM43/NOR5 clade.</title>
        <authorList>
            <person name="Park M."/>
        </authorList>
    </citation>
    <scope>NUCLEOTIDE SEQUENCE [LARGE SCALE GENOMIC DNA]</scope>
    <source>
        <strain evidence="7 8">IMCC43200</strain>
    </source>
</reference>
<proteinExistence type="predicted"/>
<keyword evidence="4 6" id="KW-0472">Membrane</keyword>